<reference evidence="6" key="1">
    <citation type="submission" date="2021-10" db="EMBL/GenBank/DDBJ databases">
        <title>Novel species in genus Arthrobacter.</title>
        <authorList>
            <person name="Liu Y."/>
        </authorList>
    </citation>
    <scope>NUCLEOTIDE SEQUENCE</scope>
    <source>
        <strain evidence="6">Zg-Y453</strain>
    </source>
</reference>
<evidence type="ECO:0000256" key="2">
    <source>
        <dbReference type="ARBA" id="ARBA00022777"/>
    </source>
</evidence>
<dbReference type="GO" id="GO:0003723">
    <property type="term" value="F:RNA binding"/>
    <property type="evidence" value="ECO:0007669"/>
    <property type="project" value="InterPro"/>
</dbReference>
<name>A0A9X1MF88_9MICC</name>
<dbReference type="InterPro" id="IPR036388">
    <property type="entry name" value="WH-like_DNA-bd_sf"/>
</dbReference>
<evidence type="ECO:0000256" key="1">
    <source>
        <dbReference type="ARBA" id="ARBA00022679"/>
    </source>
</evidence>
<dbReference type="SMART" id="SM01012">
    <property type="entry name" value="ANTAR"/>
    <property type="match status" value="1"/>
</dbReference>
<dbReference type="Proteomes" id="UP001139158">
    <property type="component" value="Unassembled WGS sequence"/>
</dbReference>
<dbReference type="InterPro" id="IPR011006">
    <property type="entry name" value="CheY-like_superfamily"/>
</dbReference>
<dbReference type="InterPro" id="IPR005561">
    <property type="entry name" value="ANTAR"/>
</dbReference>
<dbReference type="PIRSF" id="PIRSF036625">
    <property type="entry name" value="GAF_ANTAR"/>
    <property type="match status" value="1"/>
</dbReference>
<keyword evidence="4" id="KW-0804">Transcription</keyword>
<sequence>MDDLRSATATAAQLQDLLVHHEDVLEFLQQLARLSASSLSSRGQVFCGITLQRSREHSYTVASSDSTALEMDEMQYAFDDGPCLHALRVHEAVYVPDTSADDRWPQYLQHVVAQGVRSMYAVPLSLEGHARAALNLYSRSAGTFDEDFQRTARTYGAEASLALRLAVRMSQRASTVEDLQAVLQSRTDIDLAIGIIMGQNRCSQREAFETLKRASNSRNLKIKVLAGEIVARLNGAPSVTHFQNS</sequence>
<keyword evidence="7" id="KW-1185">Reference proteome</keyword>
<keyword evidence="3" id="KW-0805">Transcription regulation</keyword>
<dbReference type="GO" id="GO:0016301">
    <property type="term" value="F:kinase activity"/>
    <property type="evidence" value="ECO:0007669"/>
    <property type="project" value="UniProtKB-KW"/>
</dbReference>
<dbReference type="InterPro" id="IPR029016">
    <property type="entry name" value="GAF-like_dom_sf"/>
</dbReference>
<keyword evidence="1" id="KW-0808">Transferase</keyword>
<evidence type="ECO:0000313" key="7">
    <source>
        <dbReference type="Proteomes" id="UP001139158"/>
    </source>
</evidence>
<dbReference type="AlphaFoldDB" id="A0A9X1MF88"/>
<accession>A0A9X1MF88</accession>
<dbReference type="Gene3D" id="3.30.450.40">
    <property type="match status" value="1"/>
</dbReference>
<dbReference type="SUPFAM" id="SSF55781">
    <property type="entry name" value="GAF domain-like"/>
    <property type="match status" value="1"/>
</dbReference>
<organism evidence="6 7">
    <name type="scientific">Arthrobacter caoxuetaonis</name>
    <dbReference type="NCBI Taxonomy" id="2886935"/>
    <lineage>
        <taxon>Bacteria</taxon>
        <taxon>Bacillati</taxon>
        <taxon>Actinomycetota</taxon>
        <taxon>Actinomycetes</taxon>
        <taxon>Micrococcales</taxon>
        <taxon>Micrococcaceae</taxon>
        <taxon>Arthrobacter</taxon>
    </lineage>
</organism>
<keyword evidence="2" id="KW-0418">Kinase</keyword>
<dbReference type="RefSeq" id="WP_227896040.1">
    <property type="nucleotide sequence ID" value="NZ_CP099466.1"/>
</dbReference>
<evidence type="ECO:0000313" key="6">
    <source>
        <dbReference type="EMBL" id="MCC3298175.1"/>
    </source>
</evidence>
<dbReference type="Pfam" id="PF03861">
    <property type="entry name" value="ANTAR"/>
    <property type="match status" value="1"/>
</dbReference>
<feature type="domain" description="ANTAR" evidence="5">
    <location>
        <begin position="169"/>
        <end position="230"/>
    </location>
</feature>
<gene>
    <name evidence="6" type="ORF">LJ757_10195</name>
</gene>
<dbReference type="InterPro" id="IPR003018">
    <property type="entry name" value="GAF"/>
</dbReference>
<dbReference type="InterPro" id="IPR012074">
    <property type="entry name" value="GAF_ANTAR"/>
</dbReference>
<dbReference type="SMART" id="SM00065">
    <property type="entry name" value="GAF"/>
    <property type="match status" value="1"/>
</dbReference>
<protein>
    <submittedName>
        <fullName evidence="6">GAF and ANTAR domain-containing protein</fullName>
    </submittedName>
</protein>
<proteinExistence type="predicted"/>
<evidence type="ECO:0000256" key="3">
    <source>
        <dbReference type="ARBA" id="ARBA00023015"/>
    </source>
</evidence>
<evidence type="ECO:0000256" key="4">
    <source>
        <dbReference type="ARBA" id="ARBA00023163"/>
    </source>
</evidence>
<comment type="caution">
    <text evidence="6">The sequence shown here is derived from an EMBL/GenBank/DDBJ whole genome shotgun (WGS) entry which is preliminary data.</text>
</comment>
<dbReference type="SUPFAM" id="SSF52172">
    <property type="entry name" value="CheY-like"/>
    <property type="match status" value="1"/>
</dbReference>
<evidence type="ECO:0000259" key="5">
    <source>
        <dbReference type="PROSITE" id="PS50921"/>
    </source>
</evidence>
<dbReference type="Pfam" id="PF13185">
    <property type="entry name" value="GAF_2"/>
    <property type="match status" value="1"/>
</dbReference>
<dbReference type="Gene3D" id="1.10.10.10">
    <property type="entry name" value="Winged helix-like DNA-binding domain superfamily/Winged helix DNA-binding domain"/>
    <property type="match status" value="1"/>
</dbReference>
<dbReference type="EMBL" id="JAJFZV010000009">
    <property type="protein sequence ID" value="MCC3298175.1"/>
    <property type="molecule type" value="Genomic_DNA"/>
</dbReference>
<dbReference type="PROSITE" id="PS50921">
    <property type="entry name" value="ANTAR"/>
    <property type="match status" value="1"/>
</dbReference>